<evidence type="ECO:0000256" key="8">
    <source>
        <dbReference type="ARBA" id="ARBA00022777"/>
    </source>
</evidence>
<dbReference type="OrthoDB" id="193931at2759"/>
<evidence type="ECO:0000256" key="14">
    <source>
        <dbReference type="SAM" id="MobiDB-lite"/>
    </source>
</evidence>
<dbReference type="PANTHER" id="PTHR24346">
    <property type="entry name" value="MAP/MICROTUBULE AFFINITY-REGULATING KINASE"/>
    <property type="match status" value="1"/>
</dbReference>
<evidence type="ECO:0000256" key="3">
    <source>
        <dbReference type="ARBA" id="ARBA00012513"/>
    </source>
</evidence>
<dbReference type="PROSITE" id="PS50011">
    <property type="entry name" value="PROTEIN_KINASE_DOM"/>
    <property type="match status" value="1"/>
</dbReference>
<dbReference type="EMBL" id="LCTV02000009">
    <property type="protein sequence ID" value="PRQ72453.1"/>
    <property type="molecule type" value="Genomic_DNA"/>
</dbReference>
<dbReference type="InterPro" id="IPR008271">
    <property type="entry name" value="Ser/Thr_kinase_AS"/>
</dbReference>
<gene>
    <name evidence="16" type="ORF">AAT19DRAFT_16377</name>
</gene>
<keyword evidence="7 12" id="KW-0547">Nucleotide-binding</keyword>
<dbReference type="FunFam" id="3.30.200.20:FF:000003">
    <property type="entry name" value="Non-specific serine/threonine protein kinase"/>
    <property type="match status" value="1"/>
</dbReference>
<evidence type="ECO:0000256" key="2">
    <source>
        <dbReference type="ARBA" id="ARBA00010791"/>
    </source>
</evidence>
<dbReference type="InterPro" id="IPR011009">
    <property type="entry name" value="Kinase-like_dom_sf"/>
</dbReference>
<evidence type="ECO:0000256" key="1">
    <source>
        <dbReference type="ARBA" id="ARBA00004266"/>
    </source>
</evidence>
<evidence type="ECO:0000256" key="7">
    <source>
        <dbReference type="ARBA" id="ARBA00022741"/>
    </source>
</evidence>
<dbReference type="PROSITE" id="PS00108">
    <property type="entry name" value="PROTEIN_KINASE_ST"/>
    <property type="match status" value="1"/>
</dbReference>
<evidence type="ECO:0000256" key="5">
    <source>
        <dbReference type="ARBA" id="ARBA00022553"/>
    </source>
</evidence>
<dbReference type="Gene3D" id="1.10.510.10">
    <property type="entry name" value="Transferase(Phosphotransferase) domain 1"/>
    <property type="match status" value="1"/>
</dbReference>
<dbReference type="GO" id="GO:0005524">
    <property type="term" value="F:ATP binding"/>
    <property type="evidence" value="ECO:0007669"/>
    <property type="project" value="UniProtKB-UniRule"/>
</dbReference>
<evidence type="ECO:0000256" key="9">
    <source>
        <dbReference type="ARBA" id="ARBA00022840"/>
    </source>
</evidence>
<evidence type="ECO:0000259" key="15">
    <source>
        <dbReference type="PROSITE" id="PS50011"/>
    </source>
</evidence>
<dbReference type="PANTHER" id="PTHR24346:SF82">
    <property type="entry name" value="KP78A-RELATED"/>
    <property type="match status" value="1"/>
</dbReference>
<evidence type="ECO:0000256" key="13">
    <source>
        <dbReference type="RuleBase" id="RU000304"/>
    </source>
</evidence>
<dbReference type="PROSITE" id="PS00107">
    <property type="entry name" value="PROTEIN_KINASE_ATP"/>
    <property type="match status" value="1"/>
</dbReference>
<dbReference type="Proteomes" id="UP000239560">
    <property type="component" value="Unassembled WGS sequence"/>
</dbReference>
<dbReference type="GO" id="GO:0005935">
    <property type="term" value="C:cellular bud neck"/>
    <property type="evidence" value="ECO:0007669"/>
    <property type="project" value="UniProtKB-SubCell"/>
</dbReference>
<keyword evidence="6" id="KW-0808">Transferase</keyword>
<feature type="binding site" evidence="12">
    <location>
        <position position="80"/>
    </location>
    <ligand>
        <name>ATP</name>
        <dbReference type="ChEBI" id="CHEBI:30616"/>
    </ligand>
</feature>
<name>A0A2T0A384_RHOTO</name>
<comment type="similarity">
    <text evidence="2">Belongs to the protein kinase superfamily. CAMK Ser/Thr protein kinase family. NIM1 subfamily.</text>
</comment>
<feature type="region of interest" description="Disordered" evidence="14">
    <location>
        <begin position="1"/>
        <end position="64"/>
    </location>
</feature>
<evidence type="ECO:0000313" key="16">
    <source>
        <dbReference type="EMBL" id="PRQ72453.1"/>
    </source>
</evidence>
<evidence type="ECO:0000256" key="11">
    <source>
        <dbReference type="ARBA" id="ARBA00048679"/>
    </source>
</evidence>
<keyword evidence="8 16" id="KW-0418">Kinase</keyword>
<dbReference type="GO" id="GO:0004674">
    <property type="term" value="F:protein serine/threonine kinase activity"/>
    <property type="evidence" value="ECO:0007669"/>
    <property type="project" value="UniProtKB-KW"/>
</dbReference>
<comment type="caution">
    <text evidence="16">The sequence shown here is derived from an EMBL/GenBank/DDBJ whole genome shotgun (WGS) entry which is preliminary data.</text>
</comment>
<dbReference type="FunFam" id="1.10.510.10:FF:000394">
    <property type="entry name" value="Serine/threonine-protein kinase HSL1"/>
    <property type="match status" value="1"/>
</dbReference>
<dbReference type="GO" id="GO:0035556">
    <property type="term" value="P:intracellular signal transduction"/>
    <property type="evidence" value="ECO:0007669"/>
    <property type="project" value="TreeGrafter"/>
</dbReference>
<organism evidence="16 17">
    <name type="scientific">Rhodotorula toruloides</name>
    <name type="common">Yeast</name>
    <name type="synonym">Rhodosporidium toruloides</name>
    <dbReference type="NCBI Taxonomy" id="5286"/>
    <lineage>
        <taxon>Eukaryota</taxon>
        <taxon>Fungi</taxon>
        <taxon>Dikarya</taxon>
        <taxon>Basidiomycota</taxon>
        <taxon>Pucciniomycotina</taxon>
        <taxon>Microbotryomycetes</taxon>
        <taxon>Sporidiobolales</taxon>
        <taxon>Sporidiobolaceae</taxon>
        <taxon>Rhodotorula</taxon>
    </lineage>
</organism>
<dbReference type="Pfam" id="PF00069">
    <property type="entry name" value="Pkinase"/>
    <property type="match status" value="1"/>
</dbReference>
<protein>
    <recommendedName>
        <fullName evidence="3">non-specific serine/threonine protein kinase</fullName>
        <ecNumber evidence="3">2.7.11.1</ecNumber>
    </recommendedName>
</protein>
<comment type="catalytic activity">
    <reaction evidence="10">
        <text>L-threonyl-[protein] + ATP = O-phospho-L-threonyl-[protein] + ADP + H(+)</text>
        <dbReference type="Rhea" id="RHEA:46608"/>
        <dbReference type="Rhea" id="RHEA-COMP:11060"/>
        <dbReference type="Rhea" id="RHEA-COMP:11605"/>
        <dbReference type="ChEBI" id="CHEBI:15378"/>
        <dbReference type="ChEBI" id="CHEBI:30013"/>
        <dbReference type="ChEBI" id="CHEBI:30616"/>
        <dbReference type="ChEBI" id="CHEBI:61977"/>
        <dbReference type="ChEBI" id="CHEBI:456216"/>
        <dbReference type="EC" id="2.7.11.1"/>
    </reaction>
</comment>
<evidence type="ECO:0000256" key="6">
    <source>
        <dbReference type="ARBA" id="ARBA00022679"/>
    </source>
</evidence>
<proteinExistence type="inferred from homology"/>
<dbReference type="AlphaFoldDB" id="A0A2T0A384"/>
<dbReference type="EC" id="2.7.11.1" evidence="3"/>
<dbReference type="InterPro" id="IPR017441">
    <property type="entry name" value="Protein_kinase_ATP_BS"/>
</dbReference>
<dbReference type="GO" id="GO:0005940">
    <property type="term" value="C:septin ring"/>
    <property type="evidence" value="ECO:0007669"/>
    <property type="project" value="UniProtKB-ARBA"/>
</dbReference>
<evidence type="ECO:0000256" key="12">
    <source>
        <dbReference type="PROSITE-ProRule" id="PRU10141"/>
    </source>
</evidence>
<evidence type="ECO:0000256" key="10">
    <source>
        <dbReference type="ARBA" id="ARBA00047899"/>
    </source>
</evidence>
<dbReference type="CDD" id="cd14081">
    <property type="entry name" value="STKc_BRSK1_2"/>
    <property type="match status" value="1"/>
</dbReference>
<evidence type="ECO:0000256" key="4">
    <source>
        <dbReference type="ARBA" id="ARBA00022527"/>
    </source>
</evidence>
<dbReference type="InterPro" id="IPR000719">
    <property type="entry name" value="Prot_kinase_dom"/>
</dbReference>
<feature type="domain" description="Protein kinase" evidence="15">
    <location>
        <begin position="51"/>
        <end position="311"/>
    </location>
</feature>
<dbReference type="SMART" id="SM00220">
    <property type="entry name" value="S_TKc"/>
    <property type="match status" value="1"/>
</dbReference>
<keyword evidence="9 12" id="KW-0067">ATP-binding</keyword>
<evidence type="ECO:0000313" key="17">
    <source>
        <dbReference type="Proteomes" id="UP000239560"/>
    </source>
</evidence>
<sequence length="393" mass="44946">MSASHQRDRERENGGAAAHQRVQQAGRSGGRPAGGSSHHHHREEPSMVGQWRMGKTVGEGSSGRVKLAKHKLTGQYAAVKIVPKPRRKGDQDKVEKADKMLLGIEREIVIMKLIEHPNVLRLLDVYETTHELYLIMEYVEGGELFDYLVRKKRLHADEARHYFQQIISGVDYCHRFNICHRDLKPENLLLDKEKNIKIADFGMAALEREGRLLETSCGSPHYASPEIVAGENYHGSSSDIWSCGIILYALLTGVLPFGHADIRTLLSLVKRGEYYMPPELPRDAQDLLRRMLVVDPEKRIRMDEIRAHPWVTRKPPRLIYGVPPPAPPDVNQIARPVGSVDEIDPEILGNLRTLWQGASEREIVQELLSPEKTWEKVFYCLLYRYRTRSLENY</sequence>
<comment type="subcellular location">
    <subcellularLocation>
        <location evidence="1">Bud neck</location>
    </subcellularLocation>
</comment>
<keyword evidence="5" id="KW-0597">Phosphoprotein</keyword>
<accession>A0A2T0A384</accession>
<dbReference type="SUPFAM" id="SSF56112">
    <property type="entry name" value="Protein kinase-like (PK-like)"/>
    <property type="match status" value="1"/>
</dbReference>
<keyword evidence="4 13" id="KW-0723">Serine/threonine-protein kinase</keyword>
<comment type="catalytic activity">
    <reaction evidence="11">
        <text>L-seryl-[protein] + ATP = O-phospho-L-seryl-[protein] + ADP + H(+)</text>
        <dbReference type="Rhea" id="RHEA:17989"/>
        <dbReference type="Rhea" id="RHEA-COMP:9863"/>
        <dbReference type="Rhea" id="RHEA-COMP:11604"/>
        <dbReference type="ChEBI" id="CHEBI:15378"/>
        <dbReference type="ChEBI" id="CHEBI:29999"/>
        <dbReference type="ChEBI" id="CHEBI:30616"/>
        <dbReference type="ChEBI" id="CHEBI:83421"/>
        <dbReference type="ChEBI" id="CHEBI:456216"/>
        <dbReference type="EC" id="2.7.11.1"/>
    </reaction>
</comment>
<feature type="non-terminal residue" evidence="16">
    <location>
        <position position="393"/>
    </location>
</feature>
<feature type="compositionally biased region" description="Basic and acidic residues" evidence="14">
    <location>
        <begin position="1"/>
        <end position="13"/>
    </location>
</feature>
<reference evidence="16 17" key="1">
    <citation type="journal article" date="2018" name="Elife">
        <title>Functional genomics of lipid metabolism in the oleaginous yeast Rhodosporidium toruloides.</title>
        <authorList>
            <person name="Coradetti S.T."/>
            <person name="Pinel D."/>
            <person name="Geiselman G."/>
            <person name="Ito M."/>
            <person name="Mondo S."/>
            <person name="Reilly M.C."/>
            <person name="Cheng Y.F."/>
            <person name="Bauer S."/>
            <person name="Grigoriev I."/>
            <person name="Gladden J.M."/>
            <person name="Simmons B.A."/>
            <person name="Brem R."/>
            <person name="Arkin A.P."/>
            <person name="Skerker J.M."/>
        </authorList>
    </citation>
    <scope>NUCLEOTIDE SEQUENCE [LARGE SCALE GENOMIC DNA]</scope>
    <source>
        <strain evidence="16 17">NBRC 0880</strain>
    </source>
</reference>